<gene>
    <name evidence="2" type="ORF">PT974_09079</name>
</gene>
<feature type="compositionally biased region" description="Basic and acidic residues" evidence="1">
    <location>
        <begin position="279"/>
        <end position="292"/>
    </location>
</feature>
<comment type="caution">
    <text evidence="2">The sequence shown here is derived from an EMBL/GenBank/DDBJ whole genome shotgun (WGS) entry which is preliminary data.</text>
</comment>
<feature type="compositionally biased region" description="Low complexity" evidence="1">
    <location>
        <begin position="361"/>
        <end position="372"/>
    </location>
</feature>
<feature type="compositionally biased region" description="Polar residues" evidence="1">
    <location>
        <begin position="144"/>
        <end position="163"/>
    </location>
</feature>
<dbReference type="EMBL" id="JAVFKD010000014">
    <property type="protein sequence ID" value="KAK5990806.1"/>
    <property type="molecule type" value="Genomic_DNA"/>
</dbReference>
<feature type="compositionally biased region" description="Polar residues" evidence="1">
    <location>
        <begin position="220"/>
        <end position="264"/>
    </location>
</feature>
<feature type="region of interest" description="Disordered" evidence="1">
    <location>
        <begin position="220"/>
        <end position="301"/>
    </location>
</feature>
<feature type="region of interest" description="Disordered" evidence="1">
    <location>
        <begin position="472"/>
        <end position="542"/>
    </location>
</feature>
<feature type="compositionally biased region" description="Polar residues" evidence="1">
    <location>
        <begin position="522"/>
        <end position="538"/>
    </location>
</feature>
<sequence length="716" mass="79604">MRPSARNTATAGHDMLLCRTTQSHQQQQHHYHHHRQRLISTKNGDGAYFQNEVDGPYNALGIAALRKKDDISLRSETAALRNNVAAPRRTEIYSAAVPLEEKNLPTPLFEPPPRNPRRLLRQHQKDHPWHLPTSIDEEPEIITDSETNSGSDGEACSSSTSSNFKLASSYTYQRSALEEISPPSSPDVATDDDGHLSGEVSPIDEDNGLAQQRYIRGARSVQQPTNQYQGHTQTQYNYPNSYERFQSTPRDLPTTDSYSTQGSLPRSHRMRFGSIGGKKTFDRPLSPEDRPSEGTSSSLGQRMRFLSRRKAEPVNDHPTPGQICDSSPYVAPLVIPRRSSKRASRIGGTRVISAPLPPVDSSPESESLSPPAVLSDRDLLPSKLHSKPINFATPASKPRYATEDLGGAPGLSTPLTVLIQPHRQMMLGLRQAKAIRRKPPPSSAHRFASYDNPHPLSSSPVYWSTPRRASASATVATPPSERAVNRPSIDNTWKQPPSRFSVTTYATSNPGTPLQPGDERMSTVSPQSTPFVNHSSPLSEEDEFESSLYNPYATTRQEQYMSSPYSTQIKEAATASDPNIDSHIRTDDIIDPPVRPASVLSTSKPLPPAPPELSASDNRIAHLNAVLSGLAHRRINILKSIKQMTELMPTDNLLNSNDVLRKREIEKKKVEGLKEELAEIQREEYELGLKLHRAYKRQDKETVFEPTTLWVRRITG</sequence>
<dbReference type="Proteomes" id="UP001338125">
    <property type="component" value="Unassembled WGS sequence"/>
</dbReference>
<protein>
    <recommendedName>
        <fullName evidence="4">Up-regulated during septation protein 1 domain-containing protein</fullName>
    </recommendedName>
</protein>
<reference evidence="2 3" key="1">
    <citation type="submission" date="2024-01" db="EMBL/GenBank/DDBJ databases">
        <title>Complete genome of Cladobotryum mycophilum ATHUM6906.</title>
        <authorList>
            <person name="Christinaki A.C."/>
            <person name="Myridakis A.I."/>
            <person name="Kouvelis V.N."/>
        </authorList>
    </citation>
    <scope>NUCLEOTIDE SEQUENCE [LARGE SCALE GENOMIC DNA]</scope>
    <source>
        <strain evidence="2 3">ATHUM6906</strain>
    </source>
</reference>
<organism evidence="2 3">
    <name type="scientific">Cladobotryum mycophilum</name>
    <dbReference type="NCBI Taxonomy" id="491253"/>
    <lineage>
        <taxon>Eukaryota</taxon>
        <taxon>Fungi</taxon>
        <taxon>Dikarya</taxon>
        <taxon>Ascomycota</taxon>
        <taxon>Pezizomycotina</taxon>
        <taxon>Sordariomycetes</taxon>
        <taxon>Hypocreomycetidae</taxon>
        <taxon>Hypocreales</taxon>
        <taxon>Hypocreaceae</taxon>
        <taxon>Cladobotryum</taxon>
    </lineage>
</organism>
<feature type="compositionally biased region" description="Polar residues" evidence="1">
    <location>
        <begin position="488"/>
        <end position="512"/>
    </location>
</feature>
<dbReference type="PANTHER" id="PTHR42023">
    <property type="entry name" value="BHLH DOMAIN-CONTAINING PROTEIN"/>
    <property type="match status" value="1"/>
</dbReference>
<evidence type="ECO:0000313" key="2">
    <source>
        <dbReference type="EMBL" id="KAK5990806.1"/>
    </source>
</evidence>
<feature type="region of interest" description="Disordered" evidence="1">
    <location>
        <begin position="103"/>
        <end position="163"/>
    </location>
</feature>
<evidence type="ECO:0000256" key="1">
    <source>
        <dbReference type="SAM" id="MobiDB-lite"/>
    </source>
</evidence>
<evidence type="ECO:0008006" key="4">
    <source>
        <dbReference type="Google" id="ProtNLM"/>
    </source>
</evidence>
<evidence type="ECO:0000313" key="3">
    <source>
        <dbReference type="Proteomes" id="UP001338125"/>
    </source>
</evidence>
<name>A0ABR0SFB0_9HYPO</name>
<proteinExistence type="predicted"/>
<keyword evidence="3" id="KW-1185">Reference proteome</keyword>
<accession>A0ABR0SFB0</accession>
<dbReference type="PANTHER" id="PTHR42023:SF1">
    <property type="entry name" value="BHLH DOMAIN-CONTAINING PROTEIN"/>
    <property type="match status" value="1"/>
</dbReference>
<feature type="region of interest" description="Disordered" evidence="1">
    <location>
        <begin position="178"/>
        <end position="207"/>
    </location>
</feature>
<feature type="region of interest" description="Disordered" evidence="1">
    <location>
        <begin position="338"/>
        <end position="372"/>
    </location>
</feature>